<name>A0AA38W1L2_9ASTR</name>
<protein>
    <recommendedName>
        <fullName evidence="3">Reverse transcriptase Ty1/copia-type domain-containing protein</fullName>
    </recommendedName>
</protein>
<organism evidence="1 2">
    <name type="scientific">Centaurea solstitialis</name>
    <name type="common">yellow star-thistle</name>
    <dbReference type="NCBI Taxonomy" id="347529"/>
    <lineage>
        <taxon>Eukaryota</taxon>
        <taxon>Viridiplantae</taxon>
        <taxon>Streptophyta</taxon>
        <taxon>Embryophyta</taxon>
        <taxon>Tracheophyta</taxon>
        <taxon>Spermatophyta</taxon>
        <taxon>Magnoliopsida</taxon>
        <taxon>eudicotyledons</taxon>
        <taxon>Gunneridae</taxon>
        <taxon>Pentapetalae</taxon>
        <taxon>asterids</taxon>
        <taxon>campanulids</taxon>
        <taxon>Asterales</taxon>
        <taxon>Asteraceae</taxon>
        <taxon>Carduoideae</taxon>
        <taxon>Cardueae</taxon>
        <taxon>Centaureinae</taxon>
        <taxon>Centaurea</taxon>
    </lineage>
</organism>
<evidence type="ECO:0008006" key="3">
    <source>
        <dbReference type="Google" id="ProtNLM"/>
    </source>
</evidence>
<proteinExistence type="predicted"/>
<dbReference type="EMBL" id="JARYMX010000007">
    <property type="protein sequence ID" value="KAJ9542987.1"/>
    <property type="molecule type" value="Genomic_DNA"/>
</dbReference>
<evidence type="ECO:0000313" key="2">
    <source>
        <dbReference type="Proteomes" id="UP001172457"/>
    </source>
</evidence>
<evidence type="ECO:0000313" key="1">
    <source>
        <dbReference type="EMBL" id="KAJ9542987.1"/>
    </source>
</evidence>
<sequence length="461" mass="53839">MVERKGGKLESYRSVYSLFTKLNQEDLKKMYEIGCVKDPKGKVEIIQLIEDLKIMFDFEKTRDKQRRRVTINRVVSISFKSVHLRALEEVKLKDGLLTRRTEWCLSLSKVITKKKFVLTELDKEFVETINQRMMHFDADFNPDEVGRDDGAVKSVKEWYVRDLNGRLYYKVEREDGKTSWGGILADILKVCFREILREMYEKGMHLYGNMLEVESQEAIILKIRSALECLCWLFEPARVANLMNQPCETISEWRLFQKCGVYSLTINRMDKEYYFVEGTQVHDAQRLQGMDRVKMTYHQNSQIDLEAVMITAAKELLLLFIVRFPIKVFSATSLILFLSCFNSCYEFDPDIVACHEAMNHCLWMQNFISRFGDLNFVSGPLNLYCDNKAAVFFSRHDRYSKGTKHMDLKYLLVKQAIQKEQLFITHISTSLMIADGLTKGLPPKTLQQHVPSMGLVRITDY</sequence>
<comment type="caution">
    <text evidence="1">The sequence shown here is derived from an EMBL/GenBank/DDBJ whole genome shotgun (WGS) entry which is preliminary data.</text>
</comment>
<keyword evidence="2" id="KW-1185">Reference proteome</keyword>
<reference evidence="1" key="1">
    <citation type="submission" date="2023-03" db="EMBL/GenBank/DDBJ databases">
        <title>Chromosome-scale reference genome and RAD-based genetic map of yellow starthistle (Centaurea solstitialis) reveal putative structural variation and QTLs associated with invader traits.</title>
        <authorList>
            <person name="Reatini B."/>
            <person name="Cang F.A."/>
            <person name="Jiang Q."/>
            <person name="Mckibben M.T.W."/>
            <person name="Barker M.S."/>
            <person name="Rieseberg L.H."/>
            <person name="Dlugosch K.M."/>
        </authorList>
    </citation>
    <scope>NUCLEOTIDE SEQUENCE</scope>
    <source>
        <strain evidence="1">CAN-66</strain>
        <tissue evidence="1">Leaf</tissue>
    </source>
</reference>
<gene>
    <name evidence="1" type="ORF">OSB04_029493</name>
</gene>
<dbReference type="CDD" id="cd09272">
    <property type="entry name" value="RNase_HI_RT_Ty1"/>
    <property type="match status" value="1"/>
</dbReference>
<dbReference type="AlphaFoldDB" id="A0AA38W1L2"/>
<accession>A0AA38W1L2</accession>
<dbReference type="Proteomes" id="UP001172457">
    <property type="component" value="Chromosome 7"/>
</dbReference>